<dbReference type="EMBL" id="CAJHIM010000005">
    <property type="protein sequence ID" value="CAD6491306.1"/>
    <property type="molecule type" value="Genomic_DNA"/>
</dbReference>
<gene>
    <name evidence="2" type="ORF">ANIMEMIM_00114</name>
</gene>
<feature type="transmembrane region" description="Helical" evidence="1">
    <location>
        <begin position="166"/>
        <end position="188"/>
    </location>
</feature>
<comment type="caution">
    <text evidence="2">The sequence shown here is derived from an EMBL/GenBank/DDBJ whole genome shotgun (WGS) entry which is preliminary data.</text>
</comment>
<evidence type="ECO:0000313" key="2">
    <source>
        <dbReference type="EMBL" id="CAD6491306.1"/>
    </source>
</evidence>
<protein>
    <recommendedName>
        <fullName evidence="4">Glycosyltransferase RgtA/B/C/D-like domain-containing protein</fullName>
    </recommendedName>
</protein>
<dbReference type="AlphaFoldDB" id="A0A811T259"/>
<feature type="transmembrane region" description="Helical" evidence="1">
    <location>
        <begin position="283"/>
        <end position="300"/>
    </location>
</feature>
<evidence type="ECO:0008006" key="4">
    <source>
        <dbReference type="Google" id="ProtNLM"/>
    </source>
</evidence>
<evidence type="ECO:0000313" key="3">
    <source>
        <dbReference type="Proteomes" id="UP000637195"/>
    </source>
</evidence>
<accession>A0A811T259</accession>
<keyword evidence="1" id="KW-0472">Membrane</keyword>
<keyword evidence="1" id="KW-1133">Transmembrane helix</keyword>
<sequence length="492" mass="56584">MFVRLWENKRIFGNINAFFENKRNVFLLILFLVLITRIPFLNSGFGLDGDAWIVEEVAHTISEQHRYTASRTPGYPVFEFLSSLVIKLGPIGTNTMVMLFSIGAFLAFTDLCYLTKTDHPILLAITFVLFPFAWINSMNGMDYMVALFFILLAFVLVWRGKIGWAGVSLGVAIGTRCTSVIFVLPLLFYIYKKESIKKSLAFLIIASVTALISFAPVIYNYGFNYLLSPAGLSKSNQTLQSGYFILLFFGILPSMFFISYFVKANSKIRKNFVHYFNENRTEAITFLSAIILVIGAFMHYPNQPSYLLPIFPFILLILPKILKNKKILLLLCILIILTGIVSVNIGKVDLLHCENKFSLGISTGGVIQTIIHRSNQIDNLRSLYEINMTDCVIMVSVTEAPIYSKYYREKWNIHLQEEGSHHWNRINSSKNVIYATYLSKPKLEYYISNGYHVYYSPLANYFNHNFYGYKIMDMRNTTKLEIKKATYFYLYE</sequence>
<keyword evidence="1" id="KW-0812">Transmembrane</keyword>
<feature type="transmembrane region" description="Helical" evidence="1">
    <location>
        <begin position="25"/>
        <end position="42"/>
    </location>
</feature>
<proteinExistence type="predicted"/>
<reference evidence="2" key="1">
    <citation type="submission" date="2020-10" db="EMBL/GenBank/DDBJ databases">
        <authorList>
            <person name="Hahn C.J."/>
            <person name="Laso-Perez R."/>
            <person name="Vulcano F."/>
            <person name="Vaziourakis K.-M."/>
            <person name="Stokke R."/>
            <person name="Steen I.H."/>
            <person name="Teske A."/>
            <person name="Boetius A."/>
            <person name="Liebeke M."/>
            <person name="Amann R."/>
            <person name="Knittel K."/>
        </authorList>
    </citation>
    <scope>NUCLEOTIDE SEQUENCE</scope>
    <source>
        <strain evidence="2">Gfbio:e3339647-f889-4370-9287-4fb5cb688e4c:AG393N10_GoMArc1</strain>
    </source>
</reference>
<feature type="transmembrane region" description="Helical" evidence="1">
    <location>
        <begin position="306"/>
        <end position="322"/>
    </location>
</feature>
<feature type="transmembrane region" description="Helical" evidence="1">
    <location>
        <begin position="120"/>
        <end position="136"/>
    </location>
</feature>
<feature type="transmembrane region" description="Helical" evidence="1">
    <location>
        <begin position="242"/>
        <end position="262"/>
    </location>
</feature>
<name>A0A811T259_9EURY</name>
<feature type="transmembrane region" description="Helical" evidence="1">
    <location>
        <begin position="327"/>
        <end position="346"/>
    </location>
</feature>
<feature type="transmembrane region" description="Helical" evidence="1">
    <location>
        <begin position="88"/>
        <end position="108"/>
    </location>
</feature>
<organism evidence="2 3">
    <name type="scientific">Candidatus Argoarchaeum ethanivorans</name>
    <dbReference type="NCBI Taxonomy" id="2608793"/>
    <lineage>
        <taxon>Archaea</taxon>
        <taxon>Methanobacteriati</taxon>
        <taxon>Methanobacteriota</taxon>
        <taxon>Stenosarchaea group</taxon>
        <taxon>Methanomicrobia</taxon>
        <taxon>Methanosarcinales</taxon>
        <taxon>Methanosarcinales incertae sedis</taxon>
        <taxon>GOM Arc I cluster</taxon>
        <taxon>Candidatus Argoarchaeum</taxon>
    </lineage>
</organism>
<evidence type="ECO:0000256" key="1">
    <source>
        <dbReference type="SAM" id="Phobius"/>
    </source>
</evidence>
<dbReference type="Proteomes" id="UP000637195">
    <property type="component" value="Unassembled WGS sequence"/>
</dbReference>
<feature type="transmembrane region" description="Helical" evidence="1">
    <location>
        <begin position="200"/>
        <end position="222"/>
    </location>
</feature>